<reference evidence="1 2" key="1">
    <citation type="journal article" date="2011" name="BMC Genomics">
        <title>Insight into cross-talk between intra-amoebal pathogens.</title>
        <authorList>
            <person name="Gimenez G."/>
            <person name="Bertelli C."/>
            <person name="Moliner C."/>
            <person name="Robert C."/>
            <person name="Raoult D."/>
            <person name="Fournier P.E."/>
            <person name="Greub G."/>
        </authorList>
    </citation>
    <scope>NUCLEOTIDE SEQUENCE [LARGE SCALE GENOMIC DNA]</scope>
    <source>
        <strain evidence="1 2">LLAP12</strain>
    </source>
</reference>
<accession>G9EL79</accession>
<gene>
    <name evidence="1" type="ORF">LDG_6138</name>
</gene>
<keyword evidence="2" id="KW-1185">Reference proteome</keyword>
<name>G9EL79_9GAMM</name>
<dbReference type="HOGENOM" id="CLU_3345247_0_0_6"/>
<proteinExistence type="predicted"/>
<sequence length="37" mass="3866">MPPHAHPGMSPKTIKASPGITSVLLFSPTTYTIDASN</sequence>
<dbReference type="AlphaFoldDB" id="G9EL79"/>
<dbReference type="Proteomes" id="UP000002770">
    <property type="component" value="Unassembled WGS sequence"/>
</dbReference>
<dbReference type="InParanoid" id="G9EL79"/>
<protein>
    <submittedName>
        <fullName evidence="1">Uncharacterized protein</fullName>
    </submittedName>
</protein>
<organism evidence="1 2">
    <name type="scientific">Legionella drancourtii LLAP12</name>
    <dbReference type="NCBI Taxonomy" id="658187"/>
    <lineage>
        <taxon>Bacteria</taxon>
        <taxon>Pseudomonadati</taxon>
        <taxon>Pseudomonadota</taxon>
        <taxon>Gammaproteobacteria</taxon>
        <taxon>Legionellales</taxon>
        <taxon>Legionellaceae</taxon>
        <taxon>Legionella</taxon>
    </lineage>
</organism>
<evidence type="ECO:0000313" key="2">
    <source>
        <dbReference type="Proteomes" id="UP000002770"/>
    </source>
</evidence>
<dbReference type="EMBL" id="JH413808">
    <property type="protein sequence ID" value="EHL31968.1"/>
    <property type="molecule type" value="Genomic_DNA"/>
</dbReference>
<evidence type="ECO:0000313" key="1">
    <source>
        <dbReference type="EMBL" id="EHL31968.1"/>
    </source>
</evidence>